<evidence type="ECO:0008006" key="4">
    <source>
        <dbReference type="Google" id="ProtNLM"/>
    </source>
</evidence>
<name>A0A918KCJ0_9PROT</name>
<keyword evidence="3" id="KW-1185">Reference proteome</keyword>
<dbReference type="RefSeq" id="WP_189580880.1">
    <property type="nucleotide sequence ID" value="NZ_BMYV01000001.1"/>
</dbReference>
<dbReference type="EMBL" id="BMYV01000001">
    <property type="protein sequence ID" value="GGX58633.1"/>
    <property type="molecule type" value="Genomic_DNA"/>
</dbReference>
<dbReference type="InterPro" id="IPR046525">
    <property type="entry name" value="DUF6702"/>
</dbReference>
<evidence type="ECO:0000313" key="2">
    <source>
        <dbReference type="EMBL" id="GGX58633.1"/>
    </source>
</evidence>
<comment type="caution">
    <text evidence="2">The sequence shown here is derived from an EMBL/GenBank/DDBJ whole genome shotgun (WGS) entry which is preliminary data.</text>
</comment>
<gene>
    <name evidence="2" type="ORF">GCM10011309_05000</name>
</gene>
<feature type="signal peptide" evidence="1">
    <location>
        <begin position="1"/>
        <end position="22"/>
    </location>
</feature>
<reference evidence="2 3" key="1">
    <citation type="journal article" date="2014" name="Int. J. Syst. Evol. Microbiol.">
        <title>Complete genome sequence of Corynebacterium casei LMG S-19264T (=DSM 44701T), isolated from a smear-ripened cheese.</title>
        <authorList>
            <consortium name="US DOE Joint Genome Institute (JGI-PGF)"/>
            <person name="Walter F."/>
            <person name="Albersmeier A."/>
            <person name="Kalinowski J."/>
            <person name="Ruckert C."/>
        </authorList>
    </citation>
    <scope>NUCLEOTIDE SEQUENCE [LARGE SCALE GENOMIC DNA]</scope>
    <source>
        <strain evidence="2 3">KCTC 23968</strain>
    </source>
</reference>
<evidence type="ECO:0000256" key="1">
    <source>
        <dbReference type="SAM" id="SignalP"/>
    </source>
</evidence>
<sequence length="169" mass="18071">MLTRRGTFAALSLLAMATVAFASPAAAHDAPRVETEVSHRADGQLEVVHVLQLSAAQRLLHKAGIIESNDISGLRARAQAALYSSKRFDLFADDVLVPLEILGAEVGGGHLYIYQTGTLATLPQTWSARNAILRDLSPRFDNVINVPTTNGTQSIVFSGSDMDAINSTN</sequence>
<organism evidence="2 3">
    <name type="scientific">Litorimonas cladophorae</name>
    <dbReference type="NCBI Taxonomy" id="1220491"/>
    <lineage>
        <taxon>Bacteria</taxon>
        <taxon>Pseudomonadati</taxon>
        <taxon>Pseudomonadota</taxon>
        <taxon>Alphaproteobacteria</taxon>
        <taxon>Maricaulales</taxon>
        <taxon>Robiginitomaculaceae</taxon>
    </lineage>
</organism>
<accession>A0A918KCJ0</accession>
<proteinExistence type="predicted"/>
<keyword evidence="1" id="KW-0732">Signal</keyword>
<dbReference type="Proteomes" id="UP000600865">
    <property type="component" value="Unassembled WGS sequence"/>
</dbReference>
<dbReference type="AlphaFoldDB" id="A0A918KCJ0"/>
<feature type="chain" id="PRO_5036803051" description="POTRA domain-containing protein" evidence="1">
    <location>
        <begin position="23"/>
        <end position="169"/>
    </location>
</feature>
<protein>
    <recommendedName>
        <fullName evidence="4">POTRA domain-containing protein</fullName>
    </recommendedName>
</protein>
<evidence type="ECO:0000313" key="3">
    <source>
        <dbReference type="Proteomes" id="UP000600865"/>
    </source>
</evidence>
<dbReference type="Pfam" id="PF20420">
    <property type="entry name" value="DUF6702"/>
    <property type="match status" value="1"/>
</dbReference>